<dbReference type="InterPro" id="IPR029045">
    <property type="entry name" value="ClpP/crotonase-like_dom_sf"/>
</dbReference>
<keyword evidence="5" id="KW-1185">Reference proteome</keyword>
<comment type="caution">
    <text evidence="4">The sequence shown here is derived from an EMBL/GenBank/DDBJ whole genome shotgun (WGS) entry which is preliminary data.</text>
</comment>
<keyword evidence="2" id="KW-0443">Lipid metabolism</keyword>
<name>A0A4R7I1H5_9ACTN</name>
<dbReference type="RefSeq" id="WP_133868826.1">
    <property type="nucleotide sequence ID" value="NZ_SOAU01000001.1"/>
</dbReference>
<dbReference type="GO" id="GO:0016829">
    <property type="term" value="F:lyase activity"/>
    <property type="evidence" value="ECO:0007669"/>
    <property type="project" value="UniProtKB-KW"/>
</dbReference>
<dbReference type="PANTHER" id="PTHR11941">
    <property type="entry name" value="ENOYL-COA HYDRATASE-RELATED"/>
    <property type="match status" value="1"/>
</dbReference>
<dbReference type="GO" id="GO:0006635">
    <property type="term" value="P:fatty acid beta-oxidation"/>
    <property type="evidence" value="ECO:0007669"/>
    <property type="project" value="TreeGrafter"/>
</dbReference>
<dbReference type="Proteomes" id="UP000294558">
    <property type="component" value="Unassembled WGS sequence"/>
</dbReference>
<dbReference type="EMBL" id="SOAU01000001">
    <property type="protein sequence ID" value="TDT16446.1"/>
    <property type="molecule type" value="Genomic_DNA"/>
</dbReference>
<dbReference type="AlphaFoldDB" id="A0A4R7I1H5"/>
<keyword evidence="3" id="KW-0456">Lyase</keyword>
<dbReference type="SUPFAM" id="SSF52096">
    <property type="entry name" value="ClpP/crotonase"/>
    <property type="match status" value="1"/>
</dbReference>
<dbReference type="CDD" id="cd06558">
    <property type="entry name" value="crotonase-like"/>
    <property type="match status" value="1"/>
</dbReference>
<dbReference type="Gene3D" id="3.90.226.10">
    <property type="entry name" value="2-enoyl-CoA Hydratase, Chain A, domain 1"/>
    <property type="match status" value="1"/>
</dbReference>
<accession>A0A4R7I1H5</accession>
<evidence type="ECO:0000256" key="3">
    <source>
        <dbReference type="ARBA" id="ARBA00023239"/>
    </source>
</evidence>
<dbReference type="OrthoDB" id="4284283at2"/>
<reference evidence="4 5" key="1">
    <citation type="submission" date="2019-03" db="EMBL/GenBank/DDBJ databases">
        <title>Sequencing the genomes of 1000 actinobacteria strains.</title>
        <authorList>
            <person name="Klenk H.-P."/>
        </authorList>
    </citation>
    <scope>NUCLEOTIDE SEQUENCE [LARGE SCALE GENOMIC DNA]</scope>
    <source>
        <strain evidence="4 5">DSM 18936</strain>
    </source>
</reference>
<dbReference type="Gene3D" id="1.10.12.10">
    <property type="entry name" value="Lyase 2-enoyl-coa Hydratase, Chain A, domain 2"/>
    <property type="match status" value="1"/>
</dbReference>
<evidence type="ECO:0000313" key="5">
    <source>
        <dbReference type="Proteomes" id="UP000294558"/>
    </source>
</evidence>
<dbReference type="InterPro" id="IPR014748">
    <property type="entry name" value="Enoyl-CoA_hydra_C"/>
</dbReference>
<dbReference type="PANTHER" id="PTHR11941:SF169">
    <property type="entry name" value="(7AS)-7A-METHYL-1,5-DIOXO-2,3,5,6,7,7A-HEXAHYDRO-1H-INDENE-CARBOXYL-COA HYDROLASE"/>
    <property type="match status" value="1"/>
</dbReference>
<sequence length="261" mass="27463">MSDVVTFEARERVGIITLNRPEARNAVNGDVARGVEAAIDQLEDDDSLWVGIITANTEGQERPVFCAGADLKAINSGQAGDLATAKGGFGGFVYRERKKPIIVAVDGLATAGGCEIVLAADLVVASERSAFGLAEAKRNLVAGAGGLFRLPRAIGQAAAMEAILTGEPIPAKRAYDLGLVSRLTPAGEALAEAERLAGQITACAPLAVWESRKVVLAAFTKDDDELIDMTNKAFGVVLGSEDTKEGLEAFIEKRQPNWKGR</sequence>
<dbReference type="Pfam" id="PF00378">
    <property type="entry name" value="ECH_1"/>
    <property type="match status" value="1"/>
</dbReference>
<proteinExistence type="inferred from homology"/>
<dbReference type="InterPro" id="IPR001753">
    <property type="entry name" value="Enoyl-CoA_hydra/iso"/>
</dbReference>
<evidence type="ECO:0000256" key="2">
    <source>
        <dbReference type="ARBA" id="ARBA00023098"/>
    </source>
</evidence>
<organism evidence="4 5">
    <name type="scientific">Ilumatobacter fluminis</name>
    <dbReference type="NCBI Taxonomy" id="467091"/>
    <lineage>
        <taxon>Bacteria</taxon>
        <taxon>Bacillati</taxon>
        <taxon>Actinomycetota</taxon>
        <taxon>Acidimicrobiia</taxon>
        <taxon>Acidimicrobiales</taxon>
        <taxon>Ilumatobacteraceae</taxon>
        <taxon>Ilumatobacter</taxon>
    </lineage>
</organism>
<protein>
    <submittedName>
        <fullName evidence="4">Enoyl-CoA hydratase</fullName>
    </submittedName>
</protein>
<evidence type="ECO:0000313" key="4">
    <source>
        <dbReference type="EMBL" id="TDT16446.1"/>
    </source>
</evidence>
<comment type="similarity">
    <text evidence="1">Belongs to the enoyl-CoA hydratase/isomerase family.</text>
</comment>
<gene>
    <name evidence="4" type="ORF">BDK89_2036</name>
</gene>
<evidence type="ECO:0000256" key="1">
    <source>
        <dbReference type="ARBA" id="ARBA00005254"/>
    </source>
</evidence>